<evidence type="ECO:0000256" key="1">
    <source>
        <dbReference type="SAM" id="Phobius"/>
    </source>
</evidence>
<dbReference type="Proteomes" id="UP000591626">
    <property type="component" value="Unassembled WGS sequence"/>
</dbReference>
<feature type="transmembrane region" description="Helical" evidence="1">
    <location>
        <begin position="206"/>
        <end position="228"/>
    </location>
</feature>
<reference evidence="2 3" key="1">
    <citation type="submission" date="2020-03" db="EMBL/GenBank/DDBJ databases">
        <title>Draft genome sequences of bacterial isolates from the female urobiome.</title>
        <authorList>
            <person name="Miller-Ensminger T."/>
            <person name="Wolfe A.J."/>
            <person name="Putonti C."/>
        </authorList>
    </citation>
    <scope>NUCLEOTIDE SEQUENCE [LARGE SCALE GENOMIC DNA]</scope>
    <source>
        <strain evidence="2 3">UMB8490</strain>
    </source>
</reference>
<sequence>MLVCAFLVSNAAPRLAQNIPKLTAIEGADGTYFLFAFAVIPALIDVLAHITRLATSTRIESDPFVTALPALSVSAKDALWTFIVVPLTCRWIVMWSPLVIVALYTENGYVCRLSLGVLWFGIALYAASAYRRLLLFARLPNPDPLNWFLTVLTVLFPPGAGVVVGSLLASIGTTLGAPGSVDVETPGDVAVPLAPVLSLMTRPAGFILSGMLALGMTALFVFGIHRVLVVSPKIYSMYVARDSTTQRGRRGIIGQSLNRLLFPIVGERWVRVMWNRPSTMGTCFALCTAIGIETAIEDPFPDLLPLFVVIPALTAPLSESFRSVDPRENLLRYRFHVEVGKFKITGVVLRLTVSIALGLLPILLSASAWLIASGLSPAIGLTPLIAFLFVRFFFANSPMGAGAMVTLMILCEFGISYALAFISVLSPMSGWCALICACTATLYLAYSRLKTVKR</sequence>
<keyword evidence="1" id="KW-0812">Transmembrane</keyword>
<feature type="transmembrane region" description="Helical" evidence="1">
    <location>
        <begin position="378"/>
        <end position="394"/>
    </location>
</feature>
<keyword evidence="1" id="KW-0472">Membrane</keyword>
<keyword evidence="1" id="KW-1133">Transmembrane helix</keyword>
<dbReference type="AlphaFoldDB" id="A0AAP6XIG9"/>
<name>A0AAP6XIG9_9CORY</name>
<feature type="transmembrane region" description="Helical" evidence="1">
    <location>
        <begin position="78"/>
        <end position="104"/>
    </location>
</feature>
<dbReference type="RefSeq" id="WP_167615904.1">
    <property type="nucleotide sequence ID" value="NZ_JAAUVV010000003.1"/>
</dbReference>
<feature type="transmembrane region" description="Helical" evidence="1">
    <location>
        <begin position="147"/>
        <end position="171"/>
    </location>
</feature>
<feature type="transmembrane region" description="Helical" evidence="1">
    <location>
        <begin position="351"/>
        <end position="372"/>
    </location>
</feature>
<evidence type="ECO:0000313" key="3">
    <source>
        <dbReference type="Proteomes" id="UP000591626"/>
    </source>
</evidence>
<accession>A0AAP6XIG9</accession>
<evidence type="ECO:0000313" key="2">
    <source>
        <dbReference type="EMBL" id="NJJ03329.1"/>
    </source>
</evidence>
<dbReference type="EMBL" id="JAAUVV010000003">
    <property type="protein sequence ID" value="NJJ03329.1"/>
    <property type="molecule type" value="Genomic_DNA"/>
</dbReference>
<feature type="transmembrane region" description="Helical" evidence="1">
    <location>
        <begin position="428"/>
        <end position="446"/>
    </location>
</feature>
<protein>
    <submittedName>
        <fullName evidence="2">Uncharacterized protein</fullName>
    </submittedName>
</protein>
<comment type="caution">
    <text evidence="2">The sequence shown here is derived from an EMBL/GenBank/DDBJ whole genome shotgun (WGS) entry which is preliminary data.</text>
</comment>
<gene>
    <name evidence="2" type="ORF">HC138_02930</name>
</gene>
<feature type="transmembrane region" description="Helical" evidence="1">
    <location>
        <begin position="116"/>
        <end position="135"/>
    </location>
</feature>
<feature type="transmembrane region" description="Helical" evidence="1">
    <location>
        <begin position="32"/>
        <end position="50"/>
    </location>
</feature>
<proteinExistence type="predicted"/>
<organism evidence="2 3">
    <name type="scientific">Corynebacterium coyleae</name>
    <dbReference type="NCBI Taxonomy" id="53374"/>
    <lineage>
        <taxon>Bacteria</taxon>
        <taxon>Bacillati</taxon>
        <taxon>Actinomycetota</taxon>
        <taxon>Actinomycetes</taxon>
        <taxon>Mycobacteriales</taxon>
        <taxon>Corynebacteriaceae</taxon>
        <taxon>Corynebacterium</taxon>
    </lineage>
</organism>
<feature type="transmembrane region" description="Helical" evidence="1">
    <location>
        <begin position="401"/>
        <end position="422"/>
    </location>
</feature>